<dbReference type="Pfam" id="PF00989">
    <property type="entry name" value="PAS"/>
    <property type="match status" value="1"/>
</dbReference>
<evidence type="ECO:0000256" key="4">
    <source>
        <dbReference type="ARBA" id="ARBA00022553"/>
    </source>
</evidence>
<feature type="transmembrane region" description="Helical" evidence="10">
    <location>
        <begin position="146"/>
        <end position="168"/>
    </location>
</feature>
<evidence type="ECO:0000313" key="15">
    <source>
        <dbReference type="Proteomes" id="UP001501476"/>
    </source>
</evidence>
<evidence type="ECO:0000256" key="6">
    <source>
        <dbReference type="ARBA" id="ARBA00022741"/>
    </source>
</evidence>
<dbReference type="Gene3D" id="1.20.5.1930">
    <property type="match status" value="1"/>
</dbReference>
<keyword evidence="8" id="KW-0067">ATP-binding</keyword>
<dbReference type="RefSeq" id="WP_286303793.1">
    <property type="nucleotide sequence ID" value="NZ_AP027741.1"/>
</dbReference>
<comment type="caution">
    <text evidence="14">The sequence shown here is derived from an EMBL/GenBank/DDBJ whole genome shotgun (WGS) entry which is preliminary data.</text>
</comment>
<dbReference type="Proteomes" id="UP001501476">
    <property type="component" value="Unassembled WGS sequence"/>
</dbReference>
<dbReference type="InterPro" id="IPR001610">
    <property type="entry name" value="PAC"/>
</dbReference>
<evidence type="ECO:0000259" key="12">
    <source>
        <dbReference type="PROSITE" id="PS50113"/>
    </source>
</evidence>
<dbReference type="NCBIfam" id="TIGR00229">
    <property type="entry name" value="sensory_box"/>
    <property type="match status" value="1"/>
</dbReference>
<reference evidence="15" key="1">
    <citation type="journal article" date="2019" name="Int. J. Syst. Evol. Microbiol.">
        <title>The Global Catalogue of Microorganisms (GCM) 10K type strain sequencing project: providing services to taxonomists for standard genome sequencing and annotation.</title>
        <authorList>
            <consortium name="The Broad Institute Genomics Platform"/>
            <consortium name="The Broad Institute Genome Sequencing Center for Infectious Disease"/>
            <person name="Wu L."/>
            <person name="Ma J."/>
        </authorList>
    </citation>
    <scope>NUCLEOTIDE SEQUENCE [LARGE SCALE GENOMIC DNA]</scope>
    <source>
        <strain evidence="15">JCM 6886</strain>
    </source>
</reference>
<dbReference type="SMART" id="SM00304">
    <property type="entry name" value="HAMP"/>
    <property type="match status" value="1"/>
</dbReference>
<evidence type="ECO:0000259" key="11">
    <source>
        <dbReference type="PROSITE" id="PS50109"/>
    </source>
</evidence>
<evidence type="ECO:0000313" key="14">
    <source>
        <dbReference type="EMBL" id="GAA0226895.1"/>
    </source>
</evidence>
<dbReference type="InterPro" id="IPR035965">
    <property type="entry name" value="PAS-like_dom_sf"/>
</dbReference>
<dbReference type="SMART" id="SM00387">
    <property type="entry name" value="HATPase_c"/>
    <property type="match status" value="1"/>
</dbReference>
<gene>
    <name evidence="14" type="ORF">GCM10008964_17990</name>
</gene>
<proteinExistence type="predicted"/>
<evidence type="ECO:0000256" key="3">
    <source>
        <dbReference type="ARBA" id="ARBA00012438"/>
    </source>
</evidence>
<dbReference type="Pfam" id="PF07730">
    <property type="entry name" value="HisKA_3"/>
    <property type="match status" value="1"/>
</dbReference>
<dbReference type="CDD" id="cd16917">
    <property type="entry name" value="HATPase_UhpB-NarQ-NarX-like"/>
    <property type="match status" value="1"/>
</dbReference>
<keyword evidence="4" id="KW-0597">Phosphoprotein</keyword>
<evidence type="ECO:0000256" key="5">
    <source>
        <dbReference type="ARBA" id="ARBA00022679"/>
    </source>
</evidence>
<evidence type="ECO:0000256" key="9">
    <source>
        <dbReference type="ARBA" id="ARBA00023012"/>
    </source>
</evidence>
<evidence type="ECO:0000256" key="1">
    <source>
        <dbReference type="ARBA" id="ARBA00000085"/>
    </source>
</evidence>
<dbReference type="InterPro" id="IPR000700">
    <property type="entry name" value="PAS-assoc_C"/>
</dbReference>
<dbReference type="Pfam" id="PF02518">
    <property type="entry name" value="HATPase_c"/>
    <property type="match status" value="1"/>
</dbReference>
<dbReference type="PROSITE" id="PS50885">
    <property type="entry name" value="HAMP"/>
    <property type="match status" value="1"/>
</dbReference>
<accession>A0ABP3D9Y6</accession>
<evidence type="ECO:0000256" key="8">
    <source>
        <dbReference type="ARBA" id="ARBA00022840"/>
    </source>
</evidence>
<feature type="domain" description="Histidine kinase" evidence="11">
    <location>
        <begin position="369"/>
        <end position="568"/>
    </location>
</feature>
<dbReference type="InterPro" id="IPR036890">
    <property type="entry name" value="HATPase_C_sf"/>
</dbReference>
<comment type="catalytic activity">
    <reaction evidence="1">
        <text>ATP + protein L-histidine = ADP + protein N-phospho-L-histidine.</text>
        <dbReference type="EC" id="2.7.13.3"/>
    </reaction>
</comment>
<dbReference type="InterPro" id="IPR003594">
    <property type="entry name" value="HATPase_dom"/>
</dbReference>
<dbReference type="InterPro" id="IPR005467">
    <property type="entry name" value="His_kinase_dom"/>
</dbReference>
<dbReference type="InterPro" id="IPR013767">
    <property type="entry name" value="PAS_fold"/>
</dbReference>
<dbReference type="PANTHER" id="PTHR24421">
    <property type="entry name" value="NITRATE/NITRITE SENSOR PROTEIN NARX-RELATED"/>
    <property type="match status" value="1"/>
</dbReference>
<dbReference type="CDD" id="cd06225">
    <property type="entry name" value="HAMP"/>
    <property type="match status" value="1"/>
</dbReference>
<dbReference type="SUPFAM" id="SSF55785">
    <property type="entry name" value="PYP-like sensor domain (PAS domain)"/>
    <property type="match status" value="1"/>
</dbReference>
<dbReference type="PROSITE" id="PS50109">
    <property type="entry name" value="HIS_KIN"/>
    <property type="match status" value="1"/>
</dbReference>
<dbReference type="InterPro" id="IPR011712">
    <property type="entry name" value="Sig_transdc_His_kin_sub3_dim/P"/>
</dbReference>
<feature type="domain" description="PAC" evidence="12">
    <location>
        <begin position="292"/>
        <end position="344"/>
    </location>
</feature>
<evidence type="ECO:0000256" key="2">
    <source>
        <dbReference type="ARBA" id="ARBA00004370"/>
    </source>
</evidence>
<dbReference type="InterPro" id="IPR050482">
    <property type="entry name" value="Sensor_HK_TwoCompSys"/>
</dbReference>
<protein>
    <recommendedName>
        <fullName evidence="3">histidine kinase</fullName>
        <ecNumber evidence="3">2.7.13.3</ecNumber>
    </recommendedName>
</protein>
<comment type="subcellular location">
    <subcellularLocation>
        <location evidence="2">Membrane</location>
    </subcellularLocation>
</comment>
<dbReference type="Gene3D" id="3.30.565.10">
    <property type="entry name" value="Histidine kinase-like ATPase, C-terminal domain"/>
    <property type="match status" value="1"/>
</dbReference>
<dbReference type="Pfam" id="PF00672">
    <property type="entry name" value="HAMP"/>
    <property type="match status" value="1"/>
</dbReference>
<keyword evidence="7" id="KW-0418">Kinase</keyword>
<dbReference type="PANTHER" id="PTHR24421:SF10">
    <property type="entry name" value="NITRATE_NITRITE SENSOR PROTEIN NARQ"/>
    <property type="match status" value="1"/>
</dbReference>
<keyword evidence="6" id="KW-0547">Nucleotide-binding</keyword>
<dbReference type="EMBL" id="BAAADG010000005">
    <property type="protein sequence ID" value="GAA0226895.1"/>
    <property type="molecule type" value="Genomic_DNA"/>
</dbReference>
<dbReference type="InterPro" id="IPR000014">
    <property type="entry name" value="PAS"/>
</dbReference>
<evidence type="ECO:0000259" key="13">
    <source>
        <dbReference type="PROSITE" id="PS50885"/>
    </source>
</evidence>
<sequence>MSLKLKVNLFFTALLLLSLLASTGVLISNARQSVQVEVEDTMNAAARLITLTLADKPLNREHGINEQIHEMVKALSQIRSLHILMFDTQGLLFEGEPDETLKVEPPEWFVKVLFPEITPLSKRFGTGHMVIYAAPMQEISDRWMDIRGILALGLVVFVFVSIFLYWGVDWFLRPLQRLLQVLSAFEKGDLHLRLPDFSLGEMNQISQTFNRMGQALELSMAENQRLAMLVRQSGDAILSLDHAGNITFCNSTAERLFAKQTSVLKGEALANLGFEESHQQIATILENCETTENMETTLLRPDGEKVSLLMSTVPLFDKEQQVIGLICTLRDITELKQAEAARTQLRETRLLTQHMDEVQEAERRHLARELHDELGQCLTAIKTDAVLIRNRTEQTEPRVFNSAQAIIDTASHIYDVVHNMITRLRPSPLDDLGLVPTLQQAITSWQEREPGIHFDIQVSGRLDNLNEMMNMTVFRVVQEAITNAVRHADATQIHVLVKTQKSSDSELDNLIIEIRDDGKGMVVKDLHSDVDFGLLGMRERAQSLGGEFQLISEPGHGVKISVIIPLRTDRLL</sequence>
<dbReference type="SMART" id="SM00086">
    <property type="entry name" value="PAC"/>
    <property type="match status" value="1"/>
</dbReference>
<evidence type="ECO:0000256" key="7">
    <source>
        <dbReference type="ARBA" id="ARBA00022777"/>
    </source>
</evidence>
<keyword evidence="15" id="KW-1185">Reference proteome</keyword>
<organism evidence="14 15">
    <name type="scientific">Methylophaga marina</name>
    <dbReference type="NCBI Taxonomy" id="45495"/>
    <lineage>
        <taxon>Bacteria</taxon>
        <taxon>Pseudomonadati</taxon>
        <taxon>Pseudomonadota</taxon>
        <taxon>Gammaproteobacteria</taxon>
        <taxon>Thiotrichales</taxon>
        <taxon>Piscirickettsiaceae</taxon>
        <taxon>Methylophaga</taxon>
    </lineage>
</organism>
<dbReference type="Gene3D" id="6.10.340.10">
    <property type="match status" value="1"/>
</dbReference>
<dbReference type="InterPro" id="IPR003660">
    <property type="entry name" value="HAMP_dom"/>
</dbReference>
<dbReference type="CDD" id="cd00130">
    <property type="entry name" value="PAS"/>
    <property type="match status" value="1"/>
</dbReference>
<dbReference type="SUPFAM" id="SSF158472">
    <property type="entry name" value="HAMP domain-like"/>
    <property type="match status" value="1"/>
</dbReference>
<dbReference type="EC" id="2.7.13.3" evidence="3"/>
<keyword evidence="10" id="KW-0812">Transmembrane</keyword>
<keyword evidence="10" id="KW-1133">Transmembrane helix</keyword>
<dbReference type="SUPFAM" id="SSF55874">
    <property type="entry name" value="ATPase domain of HSP90 chaperone/DNA topoisomerase II/histidine kinase"/>
    <property type="match status" value="1"/>
</dbReference>
<keyword evidence="10" id="KW-0472">Membrane</keyword>
<dbReference type="Gene3D" id="3.30.450.20">
    <property type="entry name" value="PAS domain"/>
    <property type="match status" value="1"/>
</dbReference>
<dbReference type="SMART" id="SM00091">
    <property type="entry name" value="PAS"/>
    <property type="match status" value="1"/>
</dbReference>
<feature type="domain" description="HAMP" evidence="13">
    <location>
        <begin position="169"/>
        <end position="221"/>
    </location>
</feature>
<keyword evidence="9" id="KW-0902">Two-component regulatory system</keyword>
<name>A0ABP3D9Y6_9GAMM</name>
<keyword evidence="5" id="KW-0808">Transferase</keyword>
<dbReference type="PROSITE" id="PS50113">
    <property type="entry name" value="PAC"/>
    <property type="match status" value="1"/>
</dbReference>
<evidence type="ECO:0000256" key="10">
    <source>
        <dbReference type="SAM" id="Phobius"/>
    </source>
</evidence>